<sequence length="80" mass="8851">MLAEDGETILLPLRGRTEDGVYYSGFEEFHPGDPGYDEMLPVARENPVSESEAPERPVDQDTLARILREAGLDGMDLGNE</sequence>
<keyword evidence="2" id="KW-1185">Reference proteome</keyword>
<name>A0ABM8D5J2_9NOCA</name>
<protein>
    <submittedName>
        <fullName evidence="1">Uncharacterized protein</fullName>
    </submittedName>
</protein>
<proteinExistence type="predicted"/>
<dbReference type="Proteomes" id="UP001317870">
    <property type="component" value="Chromosome"/>
</dbReference>
<accession>A0ABM8D5J2</accession>
<reference evidence="1 2" key="1">
    <citation type="submission" date="2022-11" db="EMBL/GenBank/DDBJ databases">
        <title>Genome Sequencing of Nocardia sp. ON39_IFM12276 and assembly.</title>
        <authorList>
            <person name="Shimojima M."/>
            <person name="Toyokawa M."/>
            <person name="Uesaka K."/>
        </authorList>
    </citation>
    <scope>NUCLEOTIDE SEQUENCE [LARGE SCALE GENOMIC DNA]</scope>
    <source>
        <strain evidence="1 2">IFM 12276</strain>
    </source>
</reference>
<organism evidence="1 2">
    <name type="scientific">Nocardia sputorum</name>
    <dbReference type="NCBI Taxonomy" id="2984338"/>
    <lineage>
        <taxon>Bacteria</taxon>
        <taxon>Bacillati</taxon>
        <taxon>Actinomycetota</taxon>
        <taxon>Actinomycetes</taxon>
        <taxon>Mycobacteriales</taxon>
        <taxon>Nocardiaceae</taxon>
        <taxon>Nocardia</taxon>
    </lineage>
</organism>
<gene>
    <name evidence="1" type="ORF">IFM12276_56240</name>
</gene>
<dbReference type="EMBL" id="AP026978">
    <property type="protein sequence ID" value="BDU02596.1"/>
    <property type="molecule type" value="Genomic_DNA"/>
</dbReference>
<evidence type="ECO:0000313" key="2">
    <source>
        <dbReference type="Proteomes" id="UP001317870"/>
    </source>
</evidence>
<evidence type="ECO:0000313" key="1">
    <source>
        <dbReference type="EMBL" id="BDU02596.1"/>
    </source>
</evidence>
<dbReference type="RefSeq" id="WP_281875669.1">
    <property type="nucleotide sequence ID" value="NZ_AP026976.1"/>
</dbReference>